<keyword evidence="5" id="KW-0812">Transmembrane</keyword>
<keyword evidence="9" id="KW-1185">Reference proteome</keyword>
<dbReference type="EMBL" id="CAXAMN010024784">
    <property type="protein sequence ID" value="CAK9089899.1"/>
    <property type="molecule type" value="Genomic_DNA"/>
</dbReference>
<dbReference type="InterPro" id="IPR043504">
    <property type="entry name" value="Peptidase_S1_PA_chymotrypsin"/>
</dbReference>
<proteinExistence type="inferred from homology"/>
<dbReference type="SUPFAM" id="SSF50494">
    <property type="entry name" value="Trypsin-like serine proteases"/>
    <property type="match status" value="1"/>
</dbReference>
<organism evidence="8 9">
    <name type="scientific">Durusdinium trenchii</name>
    <dbReference type="NCBI Taxonomy" id="1381693"/>
    <lineage>
        <taxon>Eukaryota</taxon>
        <taxon>Sar</taxon>
        <taxon>Alveolata</taxon>
        <taxon>Dinophyceae</taxon>
        <taxon>Suessiales</taxon>
        <taxon>Symbiodiniaceae</taxon>
        <taxon>Durusdinium</taxon>
    </lineage>
</organism>
<dbReference type="InterPro" id="IPR051201">
    <property type="entry name" value="Chloro_Bact_Ser_Proteases"/>
</dbReference>
<comment type="caution">
    <text evidence="8">The sequence shown here is derived from an EMBL/GenBank/DDBJ whole genome shotgun (WGS) entry which is preliminary data.</text>
</comment>
<feature type="transmembrane region" description="Helical" evidence="5">
    <location>
        <begin position="6"/>
        <end position="24"/>
    </location>
</feature>
<dbReference type="Gene3D" id="2.40.10.10">
    <property type="entry name" value="Trypsin-like serine proteases"/>
    <property type="match status" value="2"/>
</dbReference>
<keyword evidence="5" id="KW-1133">Transmembrane helix</keyword>
<keyword evidence="3" id="KW-0378">Hydrolase</keyword>
<evidence type="ECO:0000256" key="5">
    <source>
        <dbReference type="SAM" id="Phobius"/>
    </source>
</evidence>
<feature type="domain" description="PDZ" evidence="6">
    <location>
        <begin position="324"/>
        <end position="402"/>
    </location>
</feature>
<keyword evidence="5" id="KW-0472">Membrane</keyword>
<evidence type="ECO:0000256" key="1">
    <source>
        <dbReference type="ARBA" id="ARBA00010541"/>
    </source>
</evidence>
<dbReference type="Pfam" id="PF13365">
    <property type="entry name" value="Trypsin_2"/>
    <property type="match status" value="1"/>
</dbReference>
<dbReference type="PANTHER" id="PTHR43343:SF3">
    <property type="entry name" value="PROTEASE DO-LIKE 8, CHLOROPLASTIC"/>
    <property type="match status" value="1"/>
</dbReference>
<dbReference type="InterPro" id="IPR001940">
    <property type="entry name" value="Peptidase_S1C"/>
</dbReference>
<gene>
    <name evidence="7" type="ORF">CCMP2556_LOCUS43233</name>
    <name evidence="8" type="ORF">CCMP2556_LOCUS43269</name>
</gene>
<feature type="compositionally biased region" description="Low complexity" evidence="4">
    <location>
        <begin position="49"/>
        <end position="60"/>
    </location>
</feature>
<dbReference type="Pfam" id="PF13180">
    <property type="entry name" value="PDZ_2"/>
    <property type="match status" value="1"/>
</dbReference>
<dbReference type="InterPro" id="IPR036034">
    <property type="entry name" value="PDZ_sf"/>
</dbReference>
<sequence>MKPRGWALVLFHVATLAVIIVLFSHGRPVSFTGSCKEAPRLQPRPRSMLKPLSKSLPSPSQERTKSDERLWPFLAAVCAFIVGIAPMQGLEPVAQAFEDLNPEESVTVDLFQKSTPGVVFVTNEVFKLANTQKMEVEAVPTGTGSGWVFDNEGHIITNYHVIEKASFVTVKFIEGTEVVAKVIGADEYSDVAVLQVDLPAQRKAMLRPLQRGTSAGLRVGQEVYAIGNPFGLDHTLTKGIVSGVGRTIQSVGGRPIQGAIQTDASINPGNSGGPLLNSRGQVIGMNTAIFSPSGASAGIGFAIPSDTVSARVNSILKFGYVKRAGLGLYLGQDGLAQRLSGRPGGVVAGLQKNSAAGEAGVKPGDILEVIDGRRIKTVNDIYAALDEHQPGDVVKVKLLRPDKPDELGLPESDVTFREVPLEITLKEVQKQG</sequence>
<evidence type="ECO:0000256" key="4">
    <source>
        <dbReference type="SAM" id="MobiDB-lite"/>
    </source>
</evidence>
<protein>
    <recommendedName>
        <fullName evidence="6">PDZ domain-containing protein</fullName>
    </recommendedName>
</protein>
<evidence type="ECO:0000313" key="9">
    <source>
        <dbReference type="Proteomes" id="UP001642484"/>
    </source>
</evidence>
<dbReference type="SUPFAM" id="SSF50156">
    <property type="entry name" value="PDZ domain-like"/>
    <property type="match status" value="1"/>
</dbReference>
<keyword evidence="2" id="KW-0645">Protease</keyword>
<dbReference type="Gene3D" id="2.30.42.10">
    <property type="match status" value="1"/>
</dbReference>
<dbReference type="EMBL" id="CAXAMN010024795">
    <property type="protein sequence ID" value="CAK9089998.1"/>
    <property type="molecule type" value="Genomic_DNA"/>
</dbReference>
<dbReference type="InterPro" id="IPR001478">
    <property type="entry name" value="PDZ"/>
</dbReference>
<feature type="transmembrane region" description="Helical" evidence="5">
    <location>
        <begin position="70"/>
        <end position="90"/>
    </location>
</feature>
<accession>A0ABP0QPB8</accession>
<feature type="region of interest" description="Disordered" evidence="4">
    <location>
        <begin position="36"/>
        <end position="64"/>
    </location>
</feature>
<reference evidence="8 9" key="1">
    <citation type="submission" date="2024-02" db="EMBL/GenBank/DDBJ databases">
        <authorList>
            <person name="Chen Y."/>
            <person name="Shah S."/>
            <person name="Dougan E. K."/>
            <person name="Thang M."/>
            <person name="Chan C."/>
        </authorList>
    </citation>
    <scope>NUCLEOTIDE SEQUENCE [LARGE SCALE GENOMIC DNA]</scope>
</reference>
<dbReference type="SMART" id="SM00228">
    <property type="entry name" value="PDZ"/>
    <property type="match status" value="1"/>
</dbReference>
<evidence type="ECO:0000313" key="8">
    <source>
        <dbReference type="EMBL" id="CAK9089998.1"/>
    </source>
</evidence>
<dbReference type="Proteomes" id="UP001642484">
    <property type="component" value="Unassembled WGS sequence"/>
</dbReference>
<dbReference type="PANTHER" id="PTHR43343">
    <property type="entry name" value="PEPTIDASE S12"/>
    <property type="match status" value="1"/>
</dbReference>
<comment type="similarity">
    <text evidence="1">Belongs to the peptidase S1C family.</text>
</comment>
<dbReference type="InterPro" id="IPR009003">
    <property type="entry name" value="Peptidase_S1_PA"/>
</dbReference>
<dbReference type="PRINTS" id="PR00834">
    <property type="entry name" value="PROTEASES2C"/>
</dbReference>
<name>A0ABP0QPB8_9DINO</name>
<evidence type="ECO:0000259" key="6">
    <source>
        <dbReference type="SMART" id="SM00228"/>
    </source>
</evidence>
<evidence type="ECO:0000313" key="7">
    <source>
        <dbReference type="EMBL" id="CAK9089899.1"/>
    </source>
</evidence>
<evidence type="ECO:0000256" key="2">
    <source>
        <dbReference type="ARBA" id="ARBA00022670"/>
    </source>
</evidence>
<evidence type="ECO:0000256" key="3">
    <source>
        <dbReference type="ARBA" id="ARBA00022801"/>
    </source>
</evidence>